<dbReference type="EMBL" id="QYBB01000016">
    <property type="protein sequence ID" value="RYC31225.1"/>
    <property type="molecule type" value="Genomic_DNA"/>
</dbReference>
<reference evidence="2 3" key="1">
    <citation type="submission" date="2018-12" db="EMBL/GenBank/DDBJ databases">
        <authorList>
            <person name="Grouzdev D.S."/>
            <person name="Krutkina M.S."/>
        </authorList>
    </citation>
    <scope>NUCLEOTIDE SEQUENCE [LARGE SCALE GENOMIC DNA]</scope>
    <source>
        <strain evidence="2 3">RmlP026</strain>
    </source>
</reference>
<organism evidence="2 3">
    <name type="scientific">Lichenibacterium minor</name>
    <dbReference type="NCBI Taxonomy" id="2316528"/>
    <lineage>
        <taxon>Bacteria</taxon>
        <taxon>Pseudomonadati</taxon>
        <taxon>Pseudomonadota</taxon>
        <taxon>Alphaproteobacteria</taxon>
        <taxon>Hyphomicrobiales</taxon>
        <taxon>Lichenihabitantaceae</taxon>
        <taxon>Lichenibacterium</taxon>
    </lineage>
</organism>
<proteinExistence type="predicted"/>
<sequence length="279" mass="31974">MRTRLWVFSDLHLETEGEVDILRGAPTSFDAIVVAGDVDTPSCRALFWLAERFQGCRMIYVPGNHDRWSARLERVTHDEHDESGREVAARYGIDWLDRGSVEVGGVTVHGCTLWTDLRLGYGDLGHSTGMARRGMNDYRRIRRRPSGRHHYIRPEDTREWHRRDLAWLDGALTTPDGLPRPRPAVVVTHHAPSPQCLADPWDPLRHCYASDLRPFIERHRPDLWIHGHVHHHVDHREVSTRIVANGRGRGSEAADWNPSMVVEVGDIAVDVIEESLRRE</sequence>
<dbReference type="Proteomes" id="UP000290759">
    <property type="component" value="Unassembled WGS sequence"/>
</dbReference>
<dbReference type="PANTHER" id="PTHR37844">
    <property type="entry name" value="SER/THR PROTEIN PHOSPHATASE SUPERFAMILY (AFU_ORTHOLOGUE AFUA_1G14840)"/>
    <property type="match status" value="1"/>
</dbReference>
<evidence type="ECO:0000313" key="2">
    <source>
        <dbReference type="EMBL" id="RYC31225.1"/>
    </source>
</evidence>
<dbReference type="GO" id="GO:0016787">
    <property type="term" value="F:hydrolase activity"/>
    <property type="evidence" value="ECO:0007669"/>
    <property type="project" value="InterPro"/>
</dbReference>
<feature type="domain" description="Calcineurin-like phosphoesterase" evidence="1">
    <location>
        <begin position="4"/>
        <end position="231"/>
    </location>
</feature>
<accession>A0A4Q2U8L0</accession>
<dbReference type="OrthoDB" id="356681at2"/>
<reference evidence="2 3" key="2">
    <citation type="submission" date="2019-02" db="EMBL/GenBank/DDBJ databases">
        <title>'Lichenibacterium ramalinii' gen. nov. sp. nov., 'Lichenibacterium minor' gen. nov. sp. nov.</title>
        <authorList>
            <person name="Pankratov T."/>
        </authorList>
    </citation>
    <scope>NUCLEOTIDE SEQUENCE [LARGE SCALE GENOMIC DNA]</scope>
    <source>
        <strain evidence="2 3">RmlP026</strain>
    </source>
</reference>
<dbReference type="AlphaFoldDB" id="A0A4Q2U8L0"/>
<dbReference type="SUPFAM" id="SSF56300">
    <property type="entry name" value="Metallo-dependent phosphatases"/>
    <property type="match status" value="1"/>
</dbReference>
<dbReference type="Pfam" id="PF00149">
    <property type="entry name" value="Metallophos"/>
    <property type="match status" value="1"/>
</dbReference>
<keyword evidence="3" id="KW-1185">Reference proteome</keyword>
<protein>
    <recommendedName>
        <fullName evidence="1">Calcineurin-like phosphoesterase domain-containing protein</fullName>
    </recommendedName>
</protein>
<dbReference type="InterPro" id="IPR004843">
    <property type="entry name" value="Calcineurin-like_PHP"/>
</dbReference>
<dbReference type="RefSeq" id="WP_129227735.1">
    <property type="nucleotide sequence ID" value="NZ_QYBB01000016.1"/>
</dbReference>
<dbReference type="Gene3D" id="3.60.21.10">
    <property type="match status" value="2"/>
</dbReference>
<evidence type="ECO:0000313" key="3">
    <source>
        <dbReference type="Proteomes" id="UP000290759"/>
    </source>
</evidence>
<dbReference type="PANTHER" id="PTHR37844:SF2">
    <property type="entry name" value="SER_THR PROTEIN PHOSPHATASE SUPERFAMILY (AFU_ORTHOLOGUE AFUA_1G14840)"/>
    <property type="match status" value="1"/>
</dbReference>
<name>A0A4Q2U8L0_9HYPH</name>
<comment type="caution">
    <text evidence="2">The sequence shown here is derived from an EMBL/GenBank/DDBJ whole genome shotgun (WGS) entry which is preliminary data.</text>
</comment>
<dbReference type="InterPro" id="IPR029052">
    <property type="entry name" value="Metallo-depent_PP-like"/>
</dbReference>
<gene>
    <name evidence="2" type="ORF">D3273_15150</name>
</gene>
<evidence type="ECO:0000259" key="1">
    <source>
        <dbReference type="Pfam" id="PF00149"/>
    </source>
</evidence>